<gene>
    <name evidence="2" type="ORF">A4V02_11320</name>
</gene>
<accession>A0A1Z2XGU3</accession>
<keyword evidence="3" id="KW-1185">Reference proteome</keyword>
<evidence type="ECO:0008006" key="4">
    <source>
        <dbReference type="Google" id="ProtNLM"/>
    </source>
</evidence>
<dbReference type="RefSeq" id="WP_068961530.1">
    <property type="nucleotide sequence ID" value="NZ_CAJTAP010000001.1"/>
</dbReference>
<reference evidence="3" key="1">
    <citation type="submission" date="2016-04" db="EMBL/GenBank/DDBJ databases">
        <title>Complete Genome Sequences of Twelve Strains of a Stable Defined Moderately Diverse Mouse Microbiota 2 (sDMDMm2).</title>
        <authorList>
            <person name="Uchimura Y."/>
            <person name="Wyss M."/>
            <person name="Brugiroux S."/>
            <person name="Limenitakis J.P."/>
            <person name="Stecher B."/>
            <person name="McCoy K.D."/>
            <person name="Macpherson A.J."/>
        </authorList>
    </citation>
    <scope>NUCLEOTIDE SEQUENCE [LARGE SCALE GENOMIC DNA]</scope>
    <source>
        <strain evidence="3">YL27</strain>
    </source>
</reference>
<evidence type="ECO:0000313" key="3">
    <source>
        <dbReference type="Proteomes" id="UP000186351"/>
    </source>
</evidence>
<proteinExistence type="predicted"/>
<organism evidence="2 3">
    <name type="scientific">Muribaculum intestinale</name>
    <dbReference type="NCBI Taxonomy" id="1796646"/>
    <lineage>
        <taxon>Bacteria</taxon>
        <taxon>Pseudomonadati</taxon>
        <taxon>Bacteroidota</taxon>
        <taxon>Bacteroidia</taxon>
        <taxon>Bacteroidales</taxon>
        <taxon>Muribaculaceae</taxon>
        <taxon>Muribaculum</taxon>
    </lineage>
</organism>
<evidence type="ECO:0000256" key="1">
    <source>
        <dbReference type="SAM" id="MobiDB-lite"/>
    </source>
</evidence>
<dbReference type="KEGG" id="pary:A4V02_11320"/>
<dbReference type="OrthoDB" id="1466667at2"/>
<accession>A0A1B1SBN3</accession>
<dbReference type="GeneID" id="65537462"/>
<feature type="region of interest" description="Disordered" evidence="1">
    <location>
        <begin position="295"/>
        <end position="330"/>
    </location>
</feature>
<dbReference type="AlphaFoldDB" id="A0A1B1SBN3"/>
<dbReference type="STRING" id="1796646.A4V02_11320"/>
<dbReference type="Proteomes" id="UP000186351">
    <property type="component" value="Chromosome"/>
</dbReference>
<dbReference type="EMBL" id="CP015402">
    <property type="protein sequence ID" value="ANU64243.1"/>
    <property type="molecule type" value="Genomic_DNA"/>
</dbReference>
<evidence type="ECO:0000313" key="2">
    <source>
        <dbReference type="EMBL" id="ANU64243.1"/>
    </source>
</evidence>
<sequence length="330" mass="36494">MKRTVRCIITLLLLVYVAVAVSWSHSRADEMMCRGLHIEVDDSKGSHFVTAREVAHELGNMAKSPSKRRLADINTDSMERLLNNIDKIESAVCTKLTDGTVNIEVTPMQPVARVFEGNHSYYINKDGKRISATARYHTDAPIIYGRFDSTMSAVDLLPLLRHISSDSAWSALITCVKADGPNNLILVPMIHGHVINIGDINDLPDKFKRIKRAYREILPVKGWNFYDTLSVKWKGQIVATRRAKKLHTAISAVDFEAEREAPDVGTMLVGDSVLISDNQSIKTVPAGKVKAIADTMPRPKLTLEKAAHGAAKKPAPKHSPQKNGKKNSKS</sequence>
<name>A0A1B1SBN3_9BACT</name>
<protein>
    <recommendedName>
        <fullName evidence="4">Cell division protein FtsQ</fullName>
    </recommendedName>
</protein>
<feature type="compositionally biased region" description="Basic residues" evidence="1">
    <location>
        <begin position="310"/>
        <end position="330"/>
    </location>
</feature>